<evidence type="ECO:0000313" key="3">
    <source>
        <dbReference type="Proteomes" id="UP001280581"/>
    </source>
</evidence>
<evidence type="ECO:0000256" key="1">
    <source>
        <dbReference type="SAM" id="MobiDB-lite"/>
    </source>
</evidence>
<dbReference type="Proteomes" id="UP001280581">
    <property type="component" value="Unassembled WGS sequence"/>
</dbReference>
<evidence type="ECO:0008006" key="4">
    <source>
        <dbReference type="Google" id="ProtNLM"/>
    </source>
</evidence>
<protein>
    <recommendedName>
        <fullName evidence="4">Impact N-terminal domain-containing protein</fullName>
    </recommendedName>
</protein>
<feature type="region of interest" description="Disordered" evidence="1">
    <location>
        <begin position="219"/>
        <end position="247"/>
    </location>
</feature>
<feature type="region of interest" description="Disordered" evidence="1">
    <location>
        <begin position="75"/>
        <end position="100"/>
    </location>
</feature>
<name>A0AAN6REI3_9PLEO</name>
<organism evidence="2 3">
    <name type="scientific">Pseudopithomyces chartarum</name>
    <dbReference type="NCBI Taxonomy" id="1892770"/>
    <lineage>
        <taxon>Eukaryota</taxon>
        <taxon>Fungi</taxon>
        <taxon>Dikarya</taxon>
        <taxon>Ascomycota</taxon>
        <taxon>Pezizomycotina</taxon>
        <taxon>Dothideomycetes</taxon>
        <taxon>Pleosporomycetidae</taxon>
        <taxon>Pleosporales</taxon>
        <taxon>Massarineae</taxon>
        <taxon>Didymosphaeriaceae</taxon>
        <taxon>Pseudopithomyces</taxon>
    </lineage>
</organism>
<accession>A0AAN6REI3</accession>
<sequence>MASTQNLQTLLRFLSQDAKIPLATAMSKVKDLQAANMITPQELAKSDIETLKTIFGEEKHARQVLNAAKRISKKRTNSDISTTSTSTIPPSPTAKRTKLSSVAPIDPASFEASLALPTCELDEDDLKDKVLFTNRAPLVLAFAVTLLKYTMPSQPLSSRLSLAQAVCSANSQSKAQHLGIQRKSSASDESWGEGQPLITVLTREIRVMKRWGYAWKAAPKTQEENSLSTQDTQEALTPDDPALWGVDPEALKKSNTSLVSSGTHQTSTNLPIYRPEAPRAYLLKSFGTPPPAETEAKIGKPKPVSAKKAAEEKERNLGMLLAALVMLFRSWAETLSSEDMDRRAWGWYCAVRPEVEAGAAGWGGKGEVRLGDILKLRRQEG</sequence>
<feature type="compositionally biased region" description="Low complexity" evidence="1">
    <location>
        <begin position="78"/>
        <end position="88"/>
    </location>
</feature>
<keyword evidence="3" id="KW-1185">Reference proteome</keyword>
<feature type="compositionally biased region" description="Polar residues" evidence="1">
    <location>
        <begin position="224"/>
        <end position="235"/>
    </location>
</feature>
<proteinExistence type="predicted"/>
<comment type="caution">
    <text evidence="2">The sequence shown here is derived from an EMBL/GenBank/DDBJ whole genome shotgun (WGS) entry which is preliminary data.</text>
</comment>
<dbReference type="AlphaFoldDB" id="A0AAN6REI3"/>
<evidence type="ECO:0000313" key="2">
    <source>
        <dbReference type="EMBL" id="KAK3203557.1"/>
    </source>
</evidence>
<reference evidence="2 3" key="1">
    <citation type="submission" date="2021-02" db="EMBL/GenBank/DDBJ databases">
        <title>Genome assembly of Pseudopithomyces chartarum.</title>
        <authorList>
            <person name="Jauregui R."/>
            <person name="Singh J."/>
            <person name="Voisey C."/>
        </authorList>
    </citation>
    <scope>NUCLEOTIDE SEQUENCE [LARGE SCALE GENOMIC DNA]</scope>
    <source>
        <strain evidence="2 3">AGR01</strain>
    </source>
</reference>
<dbReference type="EMBL" id="WVTA01000011">
    <property type="protein sequence ID" value="KAK3203557.1"/>
    <property type="molecule type" value="Genomic_DNA"/>
</dbReference>
<gene>
    <name evidence="2" type="ORF">GRF29_112g1685056</name>
</gene>